<comment type="similarity">
    <text evidence="1">Belongs to the TolB family.</text>
</comment>
<proteinExistence type="inferred from homology"/>
<dbReference type="SUPFAM" id="SSF82171">
    <property type="entry name" value="DPP6 N-terminal domain-like"/>
    <property type="match status" value="1"/>
</dbReference>
<sequence length="250" mass="28053">MKCSLYQDFGCGKLMWTADGRSIIFASDKDALPALFRVSARGGPVQRELIFPALGSFTKDGLRFVYSEQTSVDPPAIWRADLDAAGGRTLEVKKVIGTQYPELDAQPSPDGTRLVWMSMRAGHEEIWTSDASGRDPVQLTHVERHSGTPRWSPDGKWVAFDTYLPHGPQIFVIDAEGRNLHAITSGADENCVPSWSPRRQIHLLRIEPHRSVASMETFPGERHRDAVDEKWWLRPAGILRWQRGVLLAVL</sequence>
<dbReference type="InterPro" id="IPR011659">
    <property type="entry name" value="WD40"/>
</dbReference>
<dbReference type="PANTHER" id="PTHR36842">
    <property type="entry name" value="PROTEIN TOLB HOMOLOG"/>
    <property type="match status" value="1"/>
</dbReference>
<dbReference type="Pfam" id="PF07676">
    <property type="entry name" value="PD40"/>
    <property type="match status" value="3"/>
</dbReference>
<protein>
    <submittedName>
        <fullName evidence="2">PD40 domain-containing protein</fullName>
    </submittedName>
</protein>
<organism evidence="2 3">
    <name type="scientific">Alloacidobacterium dinghuense</name>
    <dbReference type="NCBI Taxonomy" id="2763107"/>
    <lineage>
        <taxon>Bacteria</taxon>
        <taxon>Pseudomonadati</taxon>
        <taxon>Acidobacteriota</taxon>
        <taxon>Terriglobia</taxon>
        <taxon>Terriglobales</taxon>
        <taxon>Acidobacteriaceae</taxon>
        <taxon>Alloacidobacterium</taxon>
    </lineage>
</organism>
<evidence type="ECO:0000313" key="3">
    <source>
        <dbReference type="Proteomes" id="UP000515312"/>
    </source>
</evidence>
<dbReference type="InterPro" id="IPR011042">
    <property type="entry name" value="6-blade_b-propeller_TolB-like"/>
</dbReference>
<dbReference type="PANTHER" id="PTHR36842:SF1">
    <property type="entry name" value="PROTEIN TOLB"/>
    <property type="match status" value="1"/>
</dbReference>
<reference evidence="2 3" key="1">
    <citation type="submission" date="2020-08" db="EMBL/GenBank/DDBJ databases">
        <title>Edaphobacter telluris sp. nov. and Acidobacterium dinghuensis sp. nov., two acidobacteria isolated from forest soil.</title>
        <authorList>
            <person name="Fu J."/>
            <person name="Qiu L."/>
        </authorList>
    </citation>
    <scope>NUCLEOTIDE SEQUENCE [LARGE SCALE GENOMIC DNA]</scope>
    <source>
        <strain evidence="2">4Y35</strain>
    </source>
</reference>
<dbReference type="EMBL" id="CP060394">
    <property type="protein sequence ID" value="QNI32740.1"/>
    <property type="molecule type" value="Genomic_DNA"/>
</dbReference>
<dbReference type="Gene3D" id="2.120.10.30">
    <property type="entry name" value="TolB, C-terminal domain"/>
    <property type="match status" value="2"/>
</dbReference>
<evidence type="ECO:0000313" key="2">
    <source>
        <dbReference type="EMBL" id="QNI32740.1"/>
    </source>
</evidence>
<dbReference type="KEGG" id="adin:H7849_01650"/>
<dbReference type="Proteomes" id="UP000515312">
    <property type="component" value="Chromosome"/>
</dbReference>
<accession>A0A7G8BJM0</accession>
<name>A0A7G8BJM0_9BACT</name>
<dbReference type="AlphaFoldDB" id="A0A7G8BJM0"/>
<evidence type="ECO:0000256" key="1">
    <source>
        <dbReference type="ARBA" id="ARBA00009820"/>
    </source>
</evidence>
<gene>
    <name evidence="2" type="ORF">H7849_01650</name>
</gene>
<keyword evidence="3" id="KW-1185">Reference proteome</keyword>